<dbReference type="PANTHER" id="PTHR43394:SF1">
    <property type="entry name" value="ATP-BINDING CASSETTE SUB-FAMILY B MEMBER 10, MITOCHONDRIAL"/>
    <property type="match status" value="1"/>
</dbReference>
<keyword evidence="6" id="KW-0547">Nucleotide-binding</keyword>
<evidence type="ECO:0000256" key="8">
    <source>
        <dbReference type="ARBA" id="ARBA00022989"/>
    </source>
</evidence>
<dbReference type="Proteomes" id="UP000675554">
    <property type="component" value="Unassembled WGS sequence"/>
</dbReference>
<name>A0A8T4INM1_9ACTN</name>
<dbReference type="Pfam" id="PF00005">
    <property type="entry name" value="ABC_tran"/>
    <property type="match status" value="1"/>
</dbReference>
<feature type="domain" description="ABC transporter" evidence="13">
    <location>
        <begin position="381"/>
        <end position="616"/>
    </location>
</feature>
<feature type="transmembrane region" description="Helical" evidence="12">
    <location>
        <begin position="155"/>
        <end position="172"/>
    </location>
</feature>
<dbReference type="Pfam" id="PF00664">
    <property type="entry name" value="ABC_membrane"/>
    <property type="match status" value="1"/>
</dbReference>
<dbReference type="Gene3D" id="1.20.1560.10">
    <property type="entry name" value="ABC transporter type 1, transmembrane domain"/>
    <property type="match status" value="1"/>
</dbReference>
<dbReference type="InterPro" id="IPR017871">
    <property type="entry name" value="ABC_transporter-like_CS"/>
</dbReference>
<evidence type="ECO:0000256" key="4">
    <source>
        <dbReference type="ARBA" id="ARBA00022519"/>
    </source>
</evidence>
<protein>
    <submittedName>
        <fullName evidence="15">ABC transporter ATP-binding protein</fullName>
    </submittedName>
</protein>
<keyword evidence="8 12" id="KW-1133">Transmembrane helix</keyword>
<keyword evidence="3" id="KW-1003">Cell membrane</keyword>
<dbReference type="CDD" id="cd18551">
    <property type="entry name" value="ABC_6TM_LmrA_like"/>
    <property type="match status" value="1"/>
</dbReference>
<feature type="transmembrane region" description="Helical" evidence="12">
    <location>
        <begin position="75"/>
        <end position="93"/>
    </location>
</feature>
<evidence type="ECO:0000256" key="3">
    <source>
        <dbReference type="ARBA" id="ARBA00022475"/>
    </source>
</evidence>
<keyword evidence="16" id="KW-1185">Reference proteome</keyword>
<evidence type="ECO:0000256" key="1">
    <source>
        <dbReference type="ARBA" id="ARBA00004429"/>
    </source>
</evidence>
<dbReference type="SUPFAM" id="SSF90123">
    <property type="entry name" value="ABC transporter transmembrane region"/>
    <property type="match status" value="1"/>
</dbReference>
<sequence length="624" mass="65535">MSEPMSPASSVSPAASAASASLSLRETFRVLLEHVRQVRGRLILGALLGLAGAAAMLGQPLAAKALIDRLQHQDGLTGTLALLTVLVLLGAGLRAWGQYLLAHTAESVVRGARRQLVARLLRLKVSELDRSEPGDLMARVTSDTTLLRQITTQSVVSATTSVLGLAGVLVMMGMLDVVLLGVSVGVAAMVSGVVVTALPRISAATARAQSSVGDMGAVLERALGALRTVKASGAEERETAVVHRAVDEAWRGGVAAAKWQSLMGTSAGLTVQLSFLTVLAVGGARVASGAIDVATLVAFLLFLFYLMDPISQLIQAVGQFHVSAAAVARLREAERLEVDPLDAPAPALAPAPGRPSHPSRPSGESVPSVSVLRKPGAPATVVFEKVVFRYRPGLPDVHRGVDFAAAPGGMTALVGPSGAGKTTLFTLLERFYEPVSGRILLDGADVRDRPLADLRAALGYIEQDAPVLSGTLRDNLLFAAPDADERRLEDVLVRTRLTGLVRGLPQGLDTAVGHRGVRLSGGERQRVAIARALLRAPRVLLLDEATSQLDAANEHALREVIADVARETTVLVVAHRLSTVTMADRIVVLESGRVRAIGTHEELVTTDRLYGELAATQLLTSRPA</sequence>
<dbReference type="SUPFAM" id="SSF52540">
    <property type="entry name" value="P-loop containing nucleoside triphosphate hydrolases"/>
    <property type="match status" value="1"/>
</dbReference>
<evidence type="ECO:0000256" key="9">
    <source>
        <dbReference type="ARBA" id="ARBA00023136"/>
    </source>
</evidence>
<feature type="domain" description="ABC transmembrane type-1" evidence="14">
    <location>
        <begin position="43"/>
        <end position="320"/>
    </location>
</feature>
<dbReference type="GO" id="GO:0005524">
    <property type="term" value="F:ATP binding"/>
    <property type="evidence" value="ECO:0007669"/>
    <property type="project" value="UniProtKB-KW"/>
</dbReference>
<dbReference type="InterPro" id="IPR003439">
    <property type="entry name" value="ABC_transporter-like_ATP-bd"/>
</dbReference>
<evidence type="ECO:0000256" key="2">
    <source>
        <dbReference type="ARBA" id="ARBA00022448"/>
    </source>
</evidence>
<dbReference type="FunFam" id="3.40.50.300:FF:000221">
    <property type="entry name" value="Multidrug ABC transporter ATP-binding protein"/>
    <property type="match status" value="1"/>
</dbReference>
<dbReference type="EMBL" id="JAGSMN010000222">
    <property type="protein sequence ID" value="MBR7673579.1"/>
    <property type="molecule type" value="Genomic_DNA"/>
</dbReference>
<dbReference type="PROSITE" id="PS50893">
    <property type="entry name" value="ABC_TRANSPORTER_2"/>
    <property type="match status" value="1"/>
</dbReference>
<organism evidence="15 16">
    <name type="scientific">Streptomyces daliensis</name>
    <dbReference type="NCBI Taxonomy" id="299421"/>
    <lineage>
        <taxon>Bacteria</taxon>
        <taxon>Bacillati</taxon>
        <taxon>Actinomycetota</taxon>
        <taxon>Actinomycetes</taxon>
        <taxon>Kitasatosporales</taxon>
        <taxon>Streptomycetaceae</taxon>
        <taxon>Streptomyces</taxon>
    </lineage>
</organism>
<evidence type="ECO:0000256" key="7">
    <source>
        <dbReference type="ARBA" id="ARBA00022840"/>
    </source>
</evidence>
<evidence type="ECO:0000256" key="10">
    <source>
        <dbReference type="ARBA" id="ARBA00023455"/>
    </source>
</evidence>
<gene>
    <name evidence="15" type="ORF">KDA82_11230</name>
</gene>
<keyword evidence="7 15" id="KW-0067">ATP-binding</keyword>
<keyword evidence="5 12" id="KW-0812">Transmembrane</keyword>
<dbReference type="SMART" id="SM00382">
    <property type="entry name" value="AAA"/>
    <property type="match status" value="1"/>
</dbReference>
<evidence type="ECO:0000259" key="14">
    <source>
        <dbReference type="PROSITE" id="PS50929"/>
    </source>
</evidence>
<dbReference type="GO" id="GO:0005886">
    <property type="term" value="C:plasma membrane"/>
    <property type="evidence" value="ECO:0007669"/>
    <property type="project" value="UniProtKB-SubCell"/>
</dbReference>
<dbReference type="InterPro" id="IPR039421">
    <property type="entry name" value="Type_1_exporter"/>
</dbReference>
<dbReference type="InterPro" id="IPR011527">
    <property type="entry name" value="ABC1_TM_dom"/>
</dbReference>
<comment type="caution">
    <text evidence="15">The sequence shown here is derived from an EMBL/GenBank/DDBJ whole genome shotgun (WGS) entry which is preliminary data.</text>
</comment>
<dbReference type="Gene3D" id="3.40.50.300">
    <property type="entry name" value="P-loop containing nucleotide triphosphate hydrolases"/>
    <property type="match status" value="1"/>
</dbReference>
<evidence type="ECO:0000256" key="12">
    <source>
        <dbReference type="SAM" id="Phobius"/>
    </source>
</evidence>
<dbReference type="PANTHER" id="PTHR43394">
    <property type="entry name" value="ATP-DEPENDENT PERMEASE MDL1, MITOCHONDRIAL"/>
    <property type="match status" value="1"/>
</dbReference>
<keyword evidence="2" id="KW-0813">Transport</keyword>
<reference evidence="15" key="1">
    <citation type="submission" date="2021-04" db="EMBL/GenBank/DDBJ databases">
        <title>Sequencing of actinobacteria type strains.</title>
        <authorList>
            <person name="Nguyen G.-S."/>
            <person name="Wentzel A."/>
        </authorList>
    </citation>
    <scope>NUCLEOTIDE SEQUENCE</scope>
    <source>
        <strain evidence="15">DSM 42095</strain>
    </source>
</reference>
<feature type="region of interest" description="Disordered" evidence="11">
    <location>
        <begin position="343"/>
        <end position="371"/>
    </location>
</feature>
<proteinExistence type="inferred from homology"/>
<dbReference type="PROSITE" id="PS50929">
    <property type="entry name" value="ABC_TM1F"/>
    <property type="match status" value="1"/>
</dbReference>
<dbReference type="GO" id="GO:0015421">
    <property type="term" value="F:ABC-type oligopeptide transporter activity"/>
    <property type="evidence" value="ECO:0007669"/>
    <property type="project" value="TreeGrafter"/>
</dbReference>
<evidence type="ECO:0000256" key="11">
    <source>
        <dbReference type="SAM" id="MobiDB-lite"/>
    </source>
</evidence>
<dbReference type="AlphaFoldDB" id="A0A8T4INM1"/>
<comment type="similarity">
    <text evidence="10">Belongs to the ABC transporter superfamily. Siderophore-Fe(3+) uptake transporter (SIUT) (TC 3.A.1.21) family.</text>
</comment>
<accession>A0A8T4INM1</accession>
<evidence type="ECO:0000259" key="13">
    <source>
        <dbReference type="PROSITE" id="PS50893"/>
    </source>
</evidence>
<dbReference type="InterPro" id="IPR003593">
    <property type="entry name" value="AAA+_ATPase"/>
</dbReference>
<dbReference type="GO" id="GO:0016887">
    <property type="term" value="F:ATP hydrolysis activity"/>
    <property type="evidence" value="ECO:0007669"/>
    <property type="project" value="InterPro"/>
</dbReference>
<keyword evidence="9 12" id="KW-0472">Membrane</keyword>
<evidence type="ECO:0000313" key="16">
    <source>
        <dbReference type="Proteomes" id="UP000675554"/>
    </source>
</evidence>
<evidence type="ECO:0000256" key="5">
    <source>
        <dbReference type="ARBA" id="ARBA00022692"/>
    </source>
</evidence>
<evidence type="ECO:0000256" key="6">
    <source>
        <dbReference type="ARBA" id="ARBA00022741"/>
    </source>
</evidence>
<feature type="transmembrane region" description="Helical" evidence="12">
    <location>
        <begin position="287"/>
        <end position="306"/>
    </location>
</feature>
<dbReference type="InterPro" id="IPR027417">
    <property type="entry name" value="P-loop_NTPase"/>
</dbReference>
<dbReference type="InterPro" id="IPR036640">
    <property type="entry name" value="ABC1_TM_sf"/>
</dbReference>
<feature type="transmembrane region" description="Helical" evidence="12">
    <location>
        <begin position="42"/>
        <end position="63"/>
    </location>
</feature>
<keyword evidence="4" id="KW-0997">Cell inner membrane</keyword>
<comment type="subcellular location">
    <subcellularLocation>
        <location evidence="1">Cell inner membrane</location>
        <topology evidence="1">Multi-pass membrane protein</topology>
    </subcellularLocation>
</comment>
<evidence type="ECO:0000313" key="15">
    <source>
        <dbReference type="EMBL" id="MBR7673579.1"/>
    </source>
</evidence>
<feature type="transmembrane region" description="Helical" evidence="12">
    <location>
        <begin position="178"/>
        <end position="198"/>
    </location>
</feature>
<dbReference type="PROSITE" id="PS00211">
    <property type="entry name" value="ABC_TRANSPORTER_1"/>
    <property type="match status" value="1"/>
</dbReference>